<comment type="caution">
    <text evidence="1">The sequence shown here is derived from an EMBL/GenBank/DDBJ whole genome shotgun (WGS) entry which is preliminary data.</text>
</comment>
<reference evidence="1" key="1">
    <citation type="journal article" date="2015" name="Nature">
        <title>Complex archaea that bridge the gap between prokaryotes and eukaryotes.</title>
        <authorList>
            <person name="Spang A."/>
            <person name="Saw J.H."/>
            <person name="Jorgensen S.L."/>
            <person name="Zaremba-Niedzwiedzka K."/>
            <person name="Martijn J."/>
            <person name="Lind A.E."/>
            <person name="van Eijk R."/>
            <person name="Schleper C."/>
            <person name="Guy L."/>
            <person name="Ettema T.J."/>
        </authorList>
    </citation>
    <scope>NUCLEOTIDE SEQUENCE</scope>
</reference>
<evidence type="ECO:0000313" key="1">
    <source>
        <dbReference type="EMBL" id="KKL20312.1"/>
    </source>
</evidence>
<gene>
    <name evidence="1" type="ORF">LCGC14_2456730</name>
</gene>
<dbReference type="AlphaFoldDB" id="A0A0F9C250"/>
<proteinExistence type="predicted"/>
<feature type="non-terminal residue" evidence="1">
    <location>
        <position position="77"/>
    </location>
</feature>
<protein>
    <submittedName>
        <fullName evidence="1">Uncharacterized protein</fullName>
    </submittedName>
</protein>
<dbReference type="EMBL" id="LAZR01038146">
    <property type="protein sequence ID" value="KKL20312.1"/>
    <property type="molecule type" value="Genomic_DNA"/>
</dbReference>
<sequence>MPGNSWQQPVSGEFGRGTMKKHIVGLVALDPDDQLTEVDCSGEVPKGGRQILVHIDVDSTGAAEVIDFYDDSGAGAG</sequence>
<name>A0A0F9C250_9ZZZZ</name>
<accession>A0A0F9C250</accession>
<organism evidence="1">
    <name type="scientific">marine sediment metagenome</name>
    <dbReference type="NCBI Taxonomy" id="412755"/>
    <lineage>
        <taxon>unclassified sequences</taxon>
        <taxon>metagenomes</taxon>
        <taxon>ecological metagenomes</taxon>
    </lineage>
</organism>